<dbReference type="OrthoDB" id="7583368at2"/>
<gene>
    <name evidence="3" type="ORF">BFL28_05865</name>
</gene>
<evidence type="ECO:0000313" key="3">
    <source>
        <dbReference type="EMBL" id="ODP36511.1"/>
    </source>
</evidence>
<sequence>MATTAPTTETSTTPSNRKNALADSLRKHFSGDTPITGKARSFAKERPWATAALAGMAALAVGNLLRGRI</sequence>
<dbReference type="EMBL" id="MDDS01000068">
    <property type="protein sequence ID" value="ODP36511.1"/>
    <property type="molecule type" value="Genomic_DNA"/>
</dbReference>
<keyword evidence="4" id="KW-1185">Reference proteome</keyword>
<evidence type="ECO:0000256" key="1">
    <source>
        <dbReference type="SAM" id="MobiDB-lite"/>
    </source>
</evidence>
<feature type="region of interest" description="Disordered" evidence="1">
    <location>
        <begin position="1"/>
        <end position="20"/>
    </location>
</feature>
<dbReference type="RefSeq" id="WP_069321776.1">
    <property type="nucleotide sequence ID" value="NZ_MDDS01000068.1"/>
</dbReference>
<keyword evidence="2" id="KW-0812">Transmembrane</keyword>
<comment type="caution">
    <text evidence="3">The sequence shown here is derived from an EMBL/GenBank/DDBJ whole genome shotgun (WGS) entry which is preliminary data.</text>
</comment>
<evidence type="ECO:0000256" key="2">
    <source>
        <dbReference type="SAM" id="Phobius"/>
    </source>
</evidence>
<reference evidence="3 4" key="1">
    <citation type="submission" date="2016-08" db="EMBL/GenBank/DDBJ databases">
        <title>Draft genome of the agarase producing Sphingomonas sp. MCT13.</title>
        <authorList>
            <person name="D'Andrea M.M."/>
            <person name="Rossolini G.M."/>
            <person name="Thaller M.C."/>
        </authorList>
    </citation>
    <scope>NUCLEOTIDE SEQUENCE [LARGE SCALE GENOMIC DNA]</scope>
    <source>
        <strain evidence="3 4">MCT13</strain>
    </source>
</reference>
<dbReference type="AlphaFoldDB" id="A0A1E3LRZ3"/>
<keyword evidence="2" id="KW-1133">Transmembrane helix</keyword>
<name>A0A1E3LRZ3_9SPHN</name>
<keyword evidence="2" id="KW-0472">Membrane</keyword>
<dbReference type="Proteomes" id="UP000094487">
    <property type="component" value="Unassembled WGS sequence"/>
</dbReference>
<proteinExistence type="predicted"/>
<feature type="transmembrane region" description="Helical" evidence="2">
    <location>
        <begin position="48"/>
        <end position="65"/>
    </location>
</feature>
<feature type="compositionally biased region" description="Low complexity" evidence="1">
    <location>
        <begin position="1"/>
        <end position="15"/>
    </location>
</feature>
<organism evidence="3 4">
    <name type="scientific">Sphingomonas turrisvirgatae</name>
    <dbReference type="NCBI Taxonomy" id="1888892"/>
    <lineage>
        <taxon>Bacteria</taxon>
        <taxon>Pseudomonadati</taxon>
        <taxon>Pseudomonadota</taxon>
        <taxon>Alphaproteobacteria</taxon>
        <taxon>Sphingomonadales</taxon>
        <taxon>Sphingomonadaceae</taxon>
        <taxon>Sphingomonas</taxon>
    </lineage>
</organism>
<protein>
    <submittedName>
        <fullName evidence="3">Uncharacterized protein</fullName>
    </submittedName>
</protein>
<evidence type="ECO:0000313" key="4">
    <source>
        <dbReference type="Proteomes" id="UP000094487"/>
    </source>
</evidence>
<accession>A0A1E3LRZ3</accession>